<dbReference type="InterPro" id="IPR019194">
    <property type="entry name" value="Tscrpt_elong_fac_Eaf_N"/>
</dbReference>
<proteinExistence type="predicted"/>
<reference evidence="4" key="2">
    <citation type="submission" date="2013-01" db="EMBL/GenBank/DDBJ databases">
        <title>The wheat powdery mildew genome reveals unique evolution of an obligate biotroph.</title>
        <authorList>
            <person name="Oberhaensli S."/>
            <person name="Wicker T."/>
            <person name="Keller B."/>
        </authorList>
    </citation>
    <scope>NUCLEOTIDE SEQUENCE</scope>
    <source>
        <strain evidence="4">96224</strain>
    </source>
</reference>
<evidence type="ECO:0000313" key="5">
    <source>
        <dbReference type="EMBL" id="SUZ07692.1"/>
    </source>
</evidence>
<feature type="compositionally biased region" description="Polar residues" evidence="2">
    <location>
        <begin position="109"/>
        <end position="134"/>
    </location>
</feature>
<dbReference type="Pfam" id="PF09816">
    <property type="entry name" value="EAF"/>
    <property type="match status" value="1"/>
</dbReference>
<feature type="non-terminal residue" evidence="5">
    <location>
        <position position="283"/>
    </location>
</feature>
<evidence type="ECO:0000256" key="2">
    <source>
        <dbReference type="SAM" id="MobiDB-lite"/>
    </source>
</evidence>
<gene>
    <name evidence="4" type="ORF">BGT96224_515</name>
    <name evidence="5" type="ORF">BGT96224V2_LOCUS672</name>
</gene>
<feature type="compositionally biased region" description="Acidic residues" evidence="2">
    <location>
        <begin position="169"/>
        <end position="184"/>
    </location>
</feature>
<feature type="region of interest" description="Disordered" evidence="2">
    <location>
        <begin position="108"/>
        <end position="230"/>
    </location>
</feature>
<feature type="domain" description="Transcription elongation factor Eaf N-terminal" evidence="3">
    <location>
        <begin position="12"/>
        <end position="109"/>
    </location>
</feature>
<protein>
    <submittedName>
        <fullName evidence="5">Bgt-515</fullName>
    </submittedName>
</protein>
<accession>A0A061HMH7</accession>
<evidence type="ECO:0000313" key="6">
    <source>
        <dbReference type="Proteomes" id="UP000053110"/>
    </source>
</evidence>
<feature type="compositionally biased region" description="Basic and acidic residues" evidence="2">
    <location>
        <begin position="156"/>
        <end position="166"/>
    </location>
</feature>
<keyword evidence="1" id="KW-0175">Coiled coil</keyword>
<evidence type="ECO:0000256" key="1">
    <source>
        <dbReference type="SAM" id="Coils"/>
    </source>
</evidence>
<name>A0A061HMH7_BLUGR</name>
<dbReference type="OrthoDB" id="125903at2759"/>
<evidence type="ECO:0000313" key="4">
    <source>
        <dbReference type="EMBL" id="EPQ67089.1"/>
    </source>
</evidence>
<dbReference type="EMBL" id="KE373973">
    <property type="protein sequence ID" value="EPQ67089.1"/>
    <property type="molecule type" value="Genomic_DNA"/>
</dbReference>
<dbReference type="AlphaFoldDB" id="A0A061HMH7"/>
<dbReference type="HOGENOM" id="CLU_041956_0_0_1"/>
<feature type="compositionally biased region" description="Basic and acidic residues" evidence="2">
    <location>
        <begin position="221"/>
        <end position="230"/>
    </location>
</feature>
<organism evidence="5">
    <name type="scientific">Blumeria graminis f. sp. tritici 96224</name>
    <dbReference type="NCBI Taxonomy" id="1268274"/>
    <lineage>
        <taxon>Eukaryota</taxon>
        <taxon>Fungi</taxon>
        <taxon>Dikarya</taxon>
        <taxon>Ascomycota</taxon>
        <taxon>Pezizomycotina</taxon>
        <taxon>Leotiomycetes</taxon>
        <taxon>Erysiphales</taxon>
        <taxon>Erysiphaceae</taxon>
        <taxon>Blumeria</taxon>
    </lineage>
</organism>
<evidence type="ECO:0000259" key="3">
    <source>
        <dbReference type="Pfam" id="PF09816"/>
    </source>
</evidence>
<dbReference type="EMBL" id="UIGY01000001">
    <property type="protein sequence ID" value="SUZ07692.1"/>
    <property type="molecule type" value="Genomic_DNA"/>
</dbReference>
<reference evidence="5" key="3">
    <citation type="submission" date="2018-07" db="EMBL/GenBank/DDBJ databases">
        <authorList>
            <person name="Quirk P.G."/>
            <person name="Krulwich T.A."/>
        </authorList>
    </citation>
    <scope>NUCLEOTIDE SEQUENCE</scope>
    <source>
        <strain evidence="5">96224</strain>
    </source>
</reference>
<feature type="coiled-coil region" evidence="1">
    <location>
        <begin position="256"/>
        <end position="283"/>
    </location>
</feature>
<reference evidence="6" key="1">
    <citation type="journal article" date="2013" name="Nat. Genet.">
        <title>The wheat powdery mildew genome shows the unique evolution of an obligate biotroph.</title>
        <authorList>
            <person name="Wicker T."/>
            <person name="Oberhaensli S."/>
            <person name="Parlange F."/>
            <person name="Buchmann J.P."/>
            <person name="Shatalina M."/>
            <person name="Roffler S."/>
            <person name="Ben-David R."/>
            <person name="Dolezel J."/>
            <person name="Simkova H."/>
            <person name="Schulze-Lefert P."/>
            <person name="Spanu P.D."/>
            <person name="Bruggmann R."/>
            <person name="Amselem J."/>
            <person name="Quesneville H."/>
            <person name="Ver Loren van Themaat E."/>
            <person name="Paape T."/>
            <person name="Shimizu K.K."/>
            <person name="Keller B."/>
        </authorList>
    </citation>
    <scope>NUCLEOTIDE SEQUENCE [LARGE SCALE GENOMIC DNA]</scope>
    <source>
        <strain evidence="6">96224</strain>
    </source>
</reference>
<dbReference type="Proteomes" id="UP000053110">
    <property type="component" value="Unassembled WGS sequence"/>
</dbReference>
<sequence>MASMMDLGFGEYPIVLSDALLGRATSELYTGINYSQNTATDSYSSKPRRLAPSGEKANNFSLSFPGASDNLSYQGERSPAQDQYILIFDADKEQFVLHRVDSNFDMRRVNSSKSKNVTGSRPQNSQYESSTKHQPTAPPKKILKKAPATIAQPPQRKAEKPKKSTEPDNLPEADEAEEDSDDGLTIEFPGAQSPGYRQRKSSPLYQRQLSEEVSDDEGDVSPERYEEPEQIAEDFRHVSPVPNTSIEMSDEDMELALEAELEQELLKESAENMAEESDESEEE</sequence>
<feature type="region of interest" description="Disordered" evidence="2">
    <location>
        <begin position="37"/>
        <end position="64"/>
    </location>
</feature>